<evidence type="ECO:0000313" key="1">
    <source>
        <dbReference type="EMBL" id="KAH7938810.1"/>
    </source>
</evidence>
<gene>
    <name evidence="1" type="ORF">HPB52_000445</name>
</gene>
<reference evidence="1" key="2">
    <citation type="submission" date="2021-09" db="EMBL/GenBank/DDBJ databases">
        <authorList>
            <person name="Jia N."/>
            <person name="Wang J."/>
            <person name="Shi W."/>
            <person name="Du L."/>
            <person name="Sun Y."/>
            <person name="Zhan W."/>
            <person name="Jiang J."/>
            <person name="Wang Q."/>
            <person name="Zhang B."/>
            <person name="Ji P."/>
            <person name="Sakyi L.B."/>
            <person name="Cui X."/>
            <person name="Yuan T."/>
            <person name="Jiang B."/>
            <person name="Yang W."/>
            <person name="Lam T.T.-Y."/>
            <person name="Chang Q."/>
            <person name="Ding S."/>
            <person name="Wang X."/>
            <person name="Zhu J."/>
            <person name="Ruan X."/>
            <person name="Zhao L."/>
            <person name="Wei J."/>
            <person name="Que T."/>
            <person name="Du C."/>
            <person name="Cheng J."/>
            <person name="Dai P."/>
            <person name="Han X."/>
            <person name="Huang E."/>
            <person name="Gao Y."/>
            <person name="Liu J."/>
            <person name="Shao H."/>
            <person name="Ye R."/>
            <person name="Li L."/>
            <person name="Wei W."/>
            <person name="Wang X."/>
            <person name="Wang C."/>
            <person name="Huo Q."/>
            <person name="Li W."/>
            <person name="Guo W."/>
            <person name="Chen H."/>
            <person name="Chen S."/>
            <person name="Zhou L."/>
            <person name="Zhou L."/>
            <person name="Ni X."/>
            <person name="Tian J."/>
            <person name="Zhou Y."/>
            <person name="Sheng Y."/>
            <person name="Liu T."/>
            <person name="Pan Y."/>
            <person name="Xia L."/>
            <person name="Li J."/>
            <person name="Zhao F."/>
            <person name="Cao W."/>
        </authorList>
    </citation>
    <scope>NUCLEOTIDE SEQUENCE</scope>
    <source>
        <strain evidence="1">Rsan-2018</strain>
        <tissue evidence="1">Larvae</tissue>
    </source>
</reference>
<accession>A0A9D4PFW4</accession>
<organism evidence="1 2">
    <name type="scientific">Rhipicephalus sanguineus</name>
    <name type="common">Brown dog tick</name>
    <name type="synonym">Ixodes sanguineus</name>
    <dbReference type="NCBI Taxonomy" id="34632"/>
    <lineage>
        <taxon>Eukaryota</taxon>
        <taxon>Metazoa</taxon>
        <taxon>Ecdysozoa</taxon>
        <taxon>Arthropoda</taxon>
        <taxon>Chelicerata</taxon>
        <taxon>Arachnida</taxon>
        <taxon>Acari</taxon>
        <taxon>Parasitiformes</taxon>
        <taxon>Ixodida</taxon>
        <taxon>Ixodoidea</taxon>
        <taxon>Ixodidae</taxon>
        <taxon>Rhipicephalinae</taxon>
        <taxon>Rhipicephalus</taxon>
        <taxon>Rhipicephalus</taxon>
    </lineage>
</organism>
<comment type="caution">
    <text evidence="1">The sequence shown here is derived from an EMBL/GenBank/DDBJ whole genome shotgun (WGS) entry which is preliminary data.</text>
</comment>
<keyword evidence="2" id="KW-1185">Reference proteome</keyword>
<dbReference type="EMBL" id="JABSTV010001254">
    <property type="protein sequence ID" value="KAH7938810.1"/>
    <property type="molecule type" value="Genomic_DNA"/>
</dbReference>
<evidence type="ECO:0000313" key="2">
    <source>
        <dbReference type="Proteomes" id="UP000821837"/>
    </source>
</evidence>
<sequence length="252" mass="27757">MHLSFRPNTEEKEDLVTVAREASIVASSLLCNHPCIQKLDFECAISTNTPAAEPSFPVFMRRQSSIPASRSLRLLHITESGSLIYRYCPETTGAHLDLRDIGAITELETLYVDIGRFSPCFAAEIDALLERNRNTLKTVVIIEARPGLNKLRMVEHLAACKVLALKSSDNIDTATPDIDGMLVKIAGFSDAEARLAVAAAENRRRETYLVLTGVVRGFVVCWPADVTQIDALSGDCWCAIARYLKVTDICSQ</sequence>
<reference evidence="1" key="1">
    <citation type="journal article" date="2020" name="Cell">
        <title>Large-Scale Comparative Analyses of Tick Genomes Elucidate Their Genetic Diversity and Vector Capacities.</title>
        <authorList>
            <consortium name="Tick Genome and Microbiome Consortium (TIGMIC)"/>
            <person name="Jia N."/>
            <person name="Wang J."/>
            <person name="Shi W."/>
            <person name="Du L."/>
            <person name="Sun Y."/>
            <person name="Zhan W."/>
            <person name="Jiang J.F."/>
            <person name="Wang Q."/>
            <person name="Zhang B."/>
            <person name="Ji P."/>
            <person name="Bell-Sakyi L."/>
            <person name="Cui X.M."/>
            <person name="Yuan T.T."/>
            <person name="Jiang B.G."/>
            <person name="Yang W.F."/>
            <person name="Lam T.T."/>
            <person name="Chang Q.C."/>
            <person name="Ding S.J."/>
            <person name="Wang X.J."/>
            <person name="Zhu J.G."/>
            <person name="Ruan X.D."/>
            <person name="Zhao L."/>
            <person name="Wei J.T."/>
            <person name="Ye R.Z."/>
            <person name="Que T.C."/>
            <person name="Du C.H."/>
            <person name="Zhou Y.H."/>
            <person name="Cheng J.X."/>
            <person name="Dai P.F."/>
            <person name="Guo W.B."/>
            <person name="Han X.H."/>
            <person name="Huang E.J."/>
            <person name="Li L.F."/>
            <person name="Wei W."/>
            <person name="Gao Y.C."/>
            <person name="Liu J.Z."/>
            <person name="Shao H.Z."/>
            <person name="Wang X."/>
            <person name="Wang C.C."/>
            <person name="Yang T.C."/>
            <person name="Huo Q.B."/>
            <person name="Li W."/>
            <person name="Chen H.Y."/>
            <person name="Chen S.E."/>
            <person name="Zhou L.G."/>
            <person name="Ni X.B."/>
            <person name="Tian J.H."/>
            <person name="Sheng Y."/>
            <person name="Liu T."/>
            <person name="Pan Y.S."/>
            <person name="Xia L.Y."/>
            <person name="Li J."/>
            <person name="Zhao F."/>
            <person name="Cao W.C."/>
        </authorList>
    </citation>
    <scope>NUCLEOTIDE SEQUENCE</scope>
    <source>
        <strain evidence="1">Rsan-2018</strain>
    </source>
</reference>
<name>A0A9D4PFW4_RHISA</name>
<proteinExistence type="predicted"/>
<protein>
    <submittedName>
        <fullName evidence="1">Uncharacterized protein</fullName>
    </submittedName>
</protein>
<dbReference type="AlphaFoldDB" id="A0A9D4PFW4"/>
<dbReference type="Proteomes" id="UP000821837">
    <property type="component" value="Chromosome 8"/>
</dbReference>